<keyword evidence="1" id="KW-1133">Transmembrane helix</keyword>
<proteinExistence type="predicted"/>
<name>A2DGH0_TRIV3</name>
<dbReference type="Proteomes" id="UP000001542">
    <property type="component" value="Unassembled WGS sequence"/>
</dbReference>
<dbReference type="RefSeq" id="XP_001581552.1">
    <property type="nucleotide sequence ID" value="XM_001581502.1"/>
</dbReference>
<dbReference type="VEuPathDB" id="TrichDB:TVAGG3_0965930"/>
<dbReference type="VEuPathDB" id="TrichDB:TVAG_239400"/>
<gene>
    <name evidence="2" type="ORF">TVAG_239400</name>
</gene>
<evidence type="ECO:0000313" key="2">
    <source>
        <dbReference type="EMBL" id="EAY20566.1"/>
    </source>
</evidence>
<keyword evidence="3" id="KW-1185">Reference proteome</keyword>
<reference evidence="2" key="1">
    <citation type="submission" date="2006-10" db="EMBL/GenBank/DDBJ databases">
        <authorList>
            <person name="Amadeo P."/>
            <person name="Zhao Q."/>
            <person name="Wortman J."/>
            <person name="Fraser-Liggett C."/>
            <person name="Carlton J."/>
        </authorList>
    </citation>
    <scope>NUCLEOTIDE SEQUENCE</scope>
    <source>
        <strain evidence="2">G3</strain>
    </source>
</reference>
<sequence length="239" mass="27136">MDKKGLFRYGAVSHETKVLTQHPRGDFLVDNDINSLLNTLEKSFPISVIEKQSRLYTIRSDKTANYIVMTDKSVDTASCGAFLSDLKKLWNSFSAIEENVSKEDSIPDKFDGQIKDLIEKYNKDRIEDTEDKQNDIPEIILDEHKLPTIDPDPVVTLEESREEPLLGSDATPDLTITFNQEHYDESLTHLRIKICWQRHKITILIALFVIIVSIVIILIACGGFNIQSCISHQKGSDSK</sequence>
<evidence type="ECO:0000313" key="3">
    <source>
        <dbReference type="Proteomes" id="UP000001542"/>
    </source>
</evidence>
<keyword evidence="1" id="KW-0812">Transmembrane</keyword>
<accession>A2DGH0</accession>
<dbReference type="SMR" id="A2DGH0"/>
<evidence type="ECO:0000256" key="1">
    <source>
        <dbReference type="SAM" id="Phobius"/>
    </source>
</evidence>
<dbReference type="EMBL" id="DS113197">
    <property type="protein sequence ID" value="EAY20566.1"/>
    <property type="molecule type" value="Genomic_DNA"/>
</dbReference>
<dbReference type="Gene3D" id="3.30.450.50">
    <property type="entry name" value="Longin domain"/>
    <property type="match status" value="1"/>
</dbReference>
<reference evidence="2" key="2">
    <citation type="journal article" date="2007" name="Science">
        <title>Draft genome sequence of the sexually transmitted pathogen Trichomonas vaginalis.</title>
        <authorList>
            <person name="Carlton J.M."/>
            <person name="Hirt R.P."/>
            <person name="Silva J.C."/>
            <person name="Delcher A.L."/>
            <person name="Schatz M."/>
            <person name="Zhao Q."/>
            <person name="Wortman J.R."/>
            <person name="Bidwell S.L."/>
            <person name="Alsmark U.C.M."/>
            <person name="Besteiro S."/>
            <person name="Sicheritz-Ponten T."/>
            <person name="Noel C.J."/>
            <person name="Dacks J.B."/>
            <person name="Foster P.G."/>
            <person name="Simillion C."/>
            <person name="Van de Peer Y."/>
            <person name="Miranda-Saavedra D."/>
            <person name="Barton G.J."/>
            <person name="Westrop G.D."/>
            <person name="Mueller S."/>
            <person name="Dessi D."/>
            <person name="Fiori P.L."/>
            <person name="Ren Q."/>
            <person name="Paulsen I."/>
            <person name="Zhang H."/>
            <person name="Bastida-Corcuera F.D."/>
            <person name="Simoes-Barbosa A."/>
            <person name="Brown M.T."/>
            <person name="Hayes R.D."/>
            <person name="Mukherjee M."/>
            <person name="Okumura C.Y."/>
            <person name="Schneider R."/>
            <person name="Smith A.J."/>
            <person name="Vanacova S."/>
            <person name="Villalvazo M."/>
            <person name="Haas B.J."/>
            <person name="Pertea M."/>
            <person name="Feldblyum T.V."/>
            <person name="Utterback T.R."/>
            <person name="Shu C.L."/>
            <person name="Osoegawa K."/>
            <person name="de Jong P.J."/>
            <person name="Hrdy I."/>
            <person name="Horvathova L."/>
            <person name="Zubacova Z."/>
            <person name="Dolezal P."/>
            <person name="Malik S.B."/>
            <person name="Logsdon J.M. Jr."/>
            <person name="Henze K."/>
            <person name="Gupta A."/>
            <person name="Wang C.C."/>
            <person name="Dunne R.L."/>
            <person name="Upcroft J.A."/>
            <person name="Upcroft P."/>
            <person name="White O."/>
            <person name="Salzberg S.L."/>
            <person name="Tang P."/>
            <person name="Chiu C.-H."/>
            <person name="Lee Y.-S."/>
            <person name="Embley T.M."/>
            <person name="Coombs G.H."/>
            <person name="Mottram J.C."/>
            <person name="Tachezy J."/>
            <person name="Fraser-Liggett C.M."/>
            <person name="Johnson P.J."/>
        </authorList>
    </citation>
    <scope>NUCLEOTIDE SEQUENCE [LARGE SCALE GENOMIC DNA]</scope>
    <source>
        <strain evidence="2">G3</strain>
    </source>
</reference>
<evidence type="ECO:0008006" key="4">
    <source>
        <dbReference type="Google" id="ProtNLM"/>
    </source>
</evidence>
<dbReference type="InParanoid" id="A2DGH0"/>
<dbReference type="AlphaFoldDB" id="A2DGH0"/>
<dbReference type="KEGG" id="tva:5466105"/>
<keyword evidence="1" id="KW-0472">Membrane</keyword>
<organism evidence="2 3">
    <name type="scientific">Trichomonas vaginalis (strain ATCC PRA-98 / G3)</name>
    <dbReference type="NCBI Taxonomy" id="412133"/>
    <lineage>
        <taxon>Eukaryota</taxon>
        <taxon>Metamonada</taxon>
        <taxon>Parabasalia</taxon>
        <taxon>Trichomonadida</taxon>
        <taxon>Trichomonadidae</taxon>
        <taxon>Trichomonas</taxon>
    </lineage>
</organism>
<feature type="transmembrane region" description="Helical" evidence="1">
    <location>
        <begin position="201"/>
        <end position="226"/>
    </location>
</feature>
<protein>
    <recommendedName>
        <fullName evidence="4">Longin domain-containing protein</fullName>
    </recommendedName>
</protein>